<accession>A0A4V2ZWI8</accession>
<dbReference type="Pfam" id="PF04972">
    <property type="entry name" value="BON"/>
    <property type="match status" value="1"/>
</dbReference>
<name>A0A4V2ZWI8_9BURK</name>
<dbReference type="RefSeq" id="WP_133180671.1">
    <property type="nucleotide sequence ID" value="NZ_SMOD01000003.1"/>
</dbReference>
<dbReference type="CDD" id="cd04586">
    <property type="entry name" value="CBS_pair_BON_assoc"/>
    <property type="match status" value="1"/>
</dbReference>
<dbReference type="PROSITE" id="PS51371">
    <property type="entry name" value="CBS"/>
    <property type="match status" value="2"/>
</dbReference>
<dbReference type="Gene3D" id="3.10.580.10">
    <property type="entry name" value="CBS-domain"/>
    <property type="match status" value="1"/>
</dbReference>
<organism evidence="5 6">
    <name type="scientific">Paraburkholderia guartelaensis</name>
    <dbReference type="NCBI Taxonomy" id="2546446"/>
    <lineage>
        <taxon>Bacteria</taxon>
        <taxon>Pseudomonadati</taxon>
        <taxon>Pseudomonadota</taxon>
        <taxon>Betaproteobacteria</taxon>
        <taxon>Burkholderiales</taxon>
        <taxon>Burkholderiaceae</taxon>
        <taxon>Paraburkholderia</taxon>
    </lineage>
</organism>
<dbReference type="InterPro" id="IPR046342">
    <property type="entry name" value="CBS_dom_sf"/>
</dbReference>
<dbReference type="OrthoDB" id="9790355at2"/>
<dbReference type="InterPro" id="IPR017080">
    <property type="entry name" value="UCP036990_CBS_BON"/>
</dbReference>
<evidence type="ECO:0000313" key="5">
    <source>
        <dbReference type="EMBL" id="TDG09831.1"/>
    </source>
</evidence>
<comment type="caution">
    <text evidence="5">The sequence shown here is derived from an EMBL/GenBank/DDBJ whole genome shotgun (WGS) entry which is preliminary data.</text>
</comment>
<dbReference type="Gene3D" id="3.30.1340.30">
    <property type="match status" value="1"/>
</dbReference>
<evidence type="ECO:0000256" key="1">
    <source>
        <dbReference type="ARBA" id="ARBA00023122"/>
    </source>
</evidence>
<reference evidence="5 6" key="1">
    <citation type="submission" date="2019-03" db="EMBL/GenBank/DDBJ databases">
        <title>Paraburkholderia sp. isolated from native Mimosa gymnas in Guartela State Park, Brazil.</title>
        <authorList>
            <person name="Paulitsch F."/>
            <person name="Hungria M."/>
            <person name="Delamuta J.R.M."/>
            <person name="Ribeiro R.A."/>
            <person name="Dall'Agnol R."/>
            <person name="Silva J.S.B."/>
        </authorList>
    </citation>
    <scope>NUCLEOTIDE SEQUENCE [LARGE SCALE GENOMIC DNA]</scope>
    <source>
        <strain evidence="5 6">CNPSo 3008</strain>
    </source>
</reference>
<feature type="domain" description="CBS" evidence="4">
    <location>
        <begin position="96"/>
        <end position="154"/>
    </location>
</feature>
<dbReference type="SUPFAM" id="SSF54631">
    <property type="entry name" value="CBS-domain pair"/>
    <property type="match status" value="1"/>
</dbReference>
<feature type="domain" description="BON" evidence="3">
    <location>
        <begin position="158"/>
        <end position="225"/>
    </location>
</feature>
<dbReference type="AlphaFoldDB" id="A0A4V2ZWI8"/>
<dbReference type="PIRSF" id="PIRSF036990">
    <property type="entry name" value="UCP036990_CBS_BON"/>
    <property type="match status" value="1"/>
</dbReference>
<keyword evidence="1 2" id="KW-0129">CBS domain</keyword>
<dbReference type="EMBL" id="SMOD01000003">
    <property type="protein sequence ID" value="TDG09831.1"/>
    <property type="molecule type" value="Genomic_DNA"/>
</dbReference>
<gene>
    <name evidence="5" type="ORF">E1N52_04755</name>
</gene>
<sequence>MRAFDVMTTSVVTARPDMTIHDAARLFVDNHIGGMPVVDANGEVVGIVSHRDLLHRVENGTGRSKRPWWLEILASSPRDQAARYVKEHGRLVGDVMCDQVISISEDMPLQQIADLMERRHLKRVPVLKDGKLIGIVCRGNLIRALASVEPIVDGRAHDDASLRDAIVREMHGQRWGLPKHSVLVKDGVAHLWGVIESDEEKRAIRVAAEGVPGVKRVESHLLSQGVIPTL</sequence>
<dbReference type="PANTHER" id="PTHR43080">
    <property type="entry name" value="CBS DOMAIN-CONTAINING PROTEIN CBSX3, MITOCHONDRIAL"/>
    <property type="match status" value="1"/>
</dbReference>
<dbReference type="PROSITE" id="PS50914">
    <property type="entry name" value="BON"/>
    <property type="match status" value="1"/>
</dbReference>
<evidence type="ECO:0000313" key="6">
    <source>
        <dbReference type="Proteomes" id="UP000295606"/>
    </source>
</evidence>
<dbReference type="Proteomes" id="UP000295606">
    <property type="component" value="Unassembled WGS sequence"/>
</dbReference>
<protein>
    <submittedName>
        <fullName evidence="5">CBS domain-containing protein</fullName>
    </submittedName>
</protein>
<proteinExistence type="predicted"/>
<dbReference type="PANTHER" id="PTHR43080:SF26">
    <property type="entry name" value="REGULATORY PROTEIN"/>
    <property type="match status" value="1"/>
</dbReference>
<evidence type="ECO:0000256" key="2">
    <source>
        <dbReference type="PROSITE-ProRule" id="PRU00703"/>
    </source>
</evidence>
<dbReference type="Pfam" id="PF00571">
    <property type="entry name" value="CBS"/>
    <property type="match status" value="2"/>
</dbReference>
<dbReference type="SMART" id="SM00116">
    <property type="entry name" value="CBS"/>
    <property type="match status" value="2"/>
</dbReference>
<dbReference type="InterPro" id="IPR051257">
    <property type="entry name" value="Diverse_CBS-Domain"/>
</dbReference>
<feature type="domain" description="CBS" evidence="4">
    <location>
        <begin position="7"/>
        <end position="64"/>
    </location>
</feature>
<evidence type="ECO:0000259" key="4">
    <source>
        <dbReference type="PROSITE" id="PS51371"/>
    </source>
</evidence>
<evidence type="ECO:0000259" key="3">
    <source>
        <dbReference type="PROSITE" id="PS50914"/>
    </source>
</evidence>
<dbReference type="InterPro" id="IPR007055">
    <property type="entry name" value="BON_dom"/>
</dbReference>
<dbReference type="InterPro" id="IPR000644">
    <property type="entry name" value="CBS_dom"/>
</dbReference>